<comment type="caution">
    <text evidence="2">The sequence shown here is derived from an EMBL/GenBank/DDBJ whole genome shotgun (WGS) entry which is preliminary data.</text>
</comment>
<gene>
    <name evidence="2" type="ORF">Pmani_013363</name>
</gene>
<evidence type="ECO:0000313" key="3">
    <source>
        <dbReference type="Proteomes" id="UP001292094"/>
    </source>
</evidence>
<protein>
    <submittedName>
        <fullName evidence="2">Uncharacterized protein</fullName>
    </submittedName>
</protein>
<dbReference type="AlphaFoldDB" id="A0AAE1PYS8"/>
<dbReference type="Proteomes" id="UP001292094">
    <property type="component" value="Unassembled WGS sequence"/>
</dbReference>
<feature type="region of interest" description="Disordered" evidence="1">
    <location>
        <begin position="114"/>
        <end position="138"/>
    </location>
</feature>
<reference evidence="2" key="1">
    <citation type="submission" date="2023-11" db="EMBL/GenBank/DDBJ databases">
        <title>Genome assemblies of two species of porcelain crab, Petrolisthes cinctipes and Petrolisthes manimaculis (Anomura: Porcellanidae).</title>
        <authorList>
            <person name="Angst P."/>
        </authorList>
    </citation>
    <scope>NUCLEOTIDE SEQUENCE</scope>
    <source>
        <strain evidence="2">PB745_02</strain>
        <tissue evidence="2">Gill</tissue>
    </source>
</reference>
<accession>A0AAE1PYS8</accession>
<name>A0AAE1PYS8_9EUCA</name>
<dbReference type="EMBL" id="JAWZYT010001114">
    <property type="protein sequence ID" value="KAK4315447.1"/>
    <property type="molecule type" value="Genomic_DNA"/>
</dbReference>
<keyword evidence="3" id="KW-1185">Reference proteome</keyword>
<sequence length="154" mass="16776">MHCLQLGISLLRQGWLDRGLLIRDWNRRQAESNRKSEGGGTGAIGACWELSTNFCSGVSNGRVSGSDCNTHHEADYGMVAVTLAFVPLTLAGVQANCSKFRFYFTIPSLPGDGNPGRGTGISRSEPVKRGVGSRSHTLHNPELTFTGWDPDLWR</sequence>
<organism evidence="2 3">
    <name type="scientific">Petrolisthes manimaculis</name>
    <dbReference type="NCBI Taxonomy" id="1843537"/>
    <lineage>
        <taxon>Eukaryota</taxon>
        <taxon>Metazoa</taxon>
        <taxon>Ecdysozoa</taxon>
        <taxon>Arthropoda</taxon>
        <taxon>Crustacea</taxon>
        <taxon>Multicrustacea</taxon>
        <taxon>Malacostraca</taxon>
        <taxon>Eumalacostraca</taxon>
        <taxon>Eucarida</taxon>
        <taxon>Decapoda</taxon>
        <taxon>Pleocyemata</taxon>
        <taxon>Anomura</taxon>
        <taxon>Galatheoidea</taxon>
        <taxon>Porcellanidae</taxon>
        <taxon>Petrolisthes</taxon>
    </lineage>
</organism>
<evidence type="ECO:0000313" key="2">
    <source>
        <dbReference type="EMBL" id="KAK4315447.1"/>
    </source>
</evidence>
<evidence type="ECO:0000256" key="1">
    <source>
        <dbReference type="SAM" id="MobiDB-lite"/>
    </source>
</evidence>
<proteinExistence type="predicted"/>